<dbReference type="EMBL" id="JAIQCV010000005">
    <property type="protein sequence ID" value="KAH1097265.1"/>
    <property type="molecule type" value="Genomic_DNA"/>
</dbReference>
<dbReference type="Proteomes" id="UP000828251">
    <property type="component" value="Unassembled WGS sequence"/>
</dbReference>
<keyword evidence="3" id="KW-1185">Reference proteome</keyword>
<proteinExistence type="predicted"/>
<reference evidence="2 3" key="1">
    <citation type="journal article" date="2021" name="Plant Biotechnol. J.">
        <title>Multi-omics assisted identification of the key and species-specific regulatory components of drought-tolerant mechanisms in Gossypium stocksii.</title>
        <authorList>
            <person name="Yu D."/>
            <person name="Ke L."/>
            <person name="Zhang D."/>
            <person name="Wu Y."/>
            <person name="Sun Y."/>
            <person name="Mei J."/>
            <person name="Sun J."/>
            <person name="Sun Y."/>
        </authorList>
    </citation>
    <scope>NUCLEOTIDE SEQUENCE [LARGE SCALE GENOMIC DNA]</scope>
    <source>
        <strain evidence="3">cv. E1</strain>
        <tissue evidence="2">Leaf</tissue>
    </source>
</reference>
<dbReference type="PANTHER" id="PTHR46890:SF48">
    <property type="entry name" value="RNA-DIRECTED DNA POLYMERASE"/>
    <property type="match status" value="1"/>
</dbReference>
<dbReference type="Pfam" id="PF00078">
    <property type="entry name" value="RVT_1"/>
    <property type="match status" value="1"/>
</dbReference>
<comment type="caution">
    <text evidence="2">The sequence shown here is derived from an EMBL/GenBank/DDBJ whole genome shotgun (WGS) entry which is preliminary data.</text>
</comment>
<dbReference type="CDD" id="cd01650">
    <property type="entry name" value="RT_nLTR_like"/>
    <property type="match status" value="1"/>
</dbReference>
<evidence type="ECO:0000259" key="1">
    <source>
        <dbReference type="PROSITE" id="PS50878"/>
    </source>
</evidence>
<dbReference type="AlphaFoldDB" id="A0A9D4A8M5"/>
<accession>A0A9D4A8M5</accession>
<dbReference type="SUPFAM" id="SSF56672">
    <property type="entry name" value="DNA/RNA polymerases"/>
    <property type="match status" value="1"/>
</dbReference>
<gene>
    <name evidence="2" type="ORF">J1N35_014186</name>
</gene>
<name>A0A9D4A8M5_9ROSI</name>
<organism evidence="2 3">
    <name type="scientific">Gossypium stocksii</name>
    <dbReference type="NCBI Taxonomy" id="47602"/>
    <lineage>
        <taxon>Eukaryota</taxon>
        <taxon>Viridiplantae</taxon>
        <taxon>Streptophyta</taxon>
        <taxon>Embryophyta</taxon>
        <taxon>Tracheophyta</taxon>
        <taxon>Spermatophyta</taxon>
        <taxon>Magnoliopsida</taxon>
        <taxon>eudicotyledons</taxon>
        <taxon>Gunneridae</taxon>
        <taxon>Pentapetalae</taxon>
        <taxon>rosids</taxon>
        <taxon>malvids</taxon>
        <taxon>Malvales</taxon>
        <taxon>Malvaceae</taxon>
        <taxon>Malvoideae</taxon>
        <taxon>Gossypium</taxon>
    </lineage>
</organism>
<dbReference type="InterPro" id="IPR000477">
    <property type="entry name" value="RT_dom"/>
</dbReference>
<sequence length="239" mass="27455">MVLDCYIDASQSTFVPGRLIIDNVLLAYEVLYSFKNRRSGQKGFMALKLNMSKAYDRVEWSFIKRVMSKLGFADGVIDLIIRYINSVQYSILINGEEGQSFRPTRGLRQGDSLSPYLFLFYGEGLSALMKLACQKGRICRANVSRASPSITHHMFADDCILFGKVSNRRISVPKEILKEYDVCSGQYINFEKSMVFFSWNVNDHDRNLVFQTLNVRCSIDPEKYLGLPNMVEQKRKMAF</sequence>
<dbReference type="OrthoDB" id="418748at2759"/>
<evidence type="ECO:0000313" key="2">
    <source>
        <dbReference type="EMBL" id="KAH1097265.1"/>
    </source>
</evidence>
<protein>
    <recommendedName>
        <fullName evidence="1">Reverse transcriptase domain-containing protein</fullName>
    </recommendedName>
</protein>
<feature type="domain" description="Reverse transcriptase" evidence="1">
    <location>
        <begin position="1"/>
        <end position="229"/>
    </location>
</feature>
<evidence type="ECO:0000313" key="3">
    <source>
        <dbReference type="Proteomes" id="UP000828251"/>
    </source>
</evidence>
<dbReference type="PANTHER" id="PTHR46890">
    <property type="entry name" value="NON-LTR RETROLELEMENT REVERSE TRANSCRIPTASE-LIKE PROTEIN-RELATED"/>
    <property type="match status" value="1"/>
</dbReference>
<dbReference type="InterPro" id="IPR052343">
    <property type="entry name" value="Retrotransposon-Effector_Assoc"/>
</dbReference>
<dbReference type="PROSITE" id="PS50878">
    <property type="entry name" value="RT_POL"/>
    <property type="match status" value="1"/>
</dbReference>
<dbReference type="InterPro" id="IPR043502">
    <property type="entry name" value="DNA/RNA_pol_sf"/>
</dbReference>